<dbReference type="RefSeq" id="WP_073048415.1">
    <property type="nucleotide sequence ID" value="NZ_FQZL01000007.1"/>
</dbReference>
<feature type="domain" description="Polymerase/histidinol phosphatase N-terminal" evidence="1">
    <location>
        <begin position="2"/>
        <end position="67"/>
    </location>
</feature>
<evidence type="ECO:0000313" key="3">
    <source>
        <dbReference type="Proteomes" id="UP000184052"/>
    </source>
</evidence>
<gene>
    <name evidence="2" type="ORF">SAMN02745751_01126</name>
</gene>
<evidence type="ECO:0000313" key="2">
    <source>
        <dbReference type="EMBL" id="SHI82361.1"/>
    </source>
</evidence>
<dbReference type="Proteomes" id="UP000184052">
    <property type="component" value="Unassembled WGS sequence"/>
</dbReference>
<dbReference type="OrthoDB" id="9791620at2"/>
<dbReference type="PANTHER" id="PTHR42924">
    <property type="entry name" value="EXONUCLEASE"/>
    <property type="match status" value="1"/>
</dbReference>
<dbReference type="InterPro" id="IPR016195">
    <property type="entry name" value="Pol/histidinol_Pase-like"/>
</dbReference>
<dbReference type="AlphaFoldDB" id="A0A1M6EA82"/>
<dbReference type="Gene3D" id="3.20.20.140">
    <property type="entry name" value="Metal-dependent hydrolases"/>
    <property type="match status" value="1"/>
</dbReference>
<organism evidence="2 3">
    <name type="scientific">Dethiosulfatibacter aminovorans DSM 17477</name>
    <dbReference type="NCBI Taxonomy" id="1121476"/>
    <lineage>
        <taxon>Bacteria</taxon>
        <taxon>Bacillati</taxon>
        <taxon>Bacillota</taxon>
        <taxon>Tissierellia</taxon>
        <taxon>Dethiosulfatibacter</taxon>
    </lineage>
</organism>
<dbReference type="CDD" id="cd07438">
    <property type="entry name" value="PHP_HisPPase_AMP"/>
    <property type="match status" value="1"/>
</dbReference>
<sequence length="277" mass="31719">MIDLHVHSNLSDGTDTIDELLDIAESRNVSEFALTDHDTVLGVEDIIKKGMKRNIKVIPGIELSTFSNGLSIHILGYMIDWKNSQLLDFINITNKHLREFSLGMMTRLKKDGVIDFSPDRVEELKTYKDAIYLSDLMKSMIHDGYQFKLEDWPKFFADTFGKYKMPMTNAFPWAPEDAVEIITAAGGVSSFAHPARIGNADIKEMERLLPHGLNGVEVFYPYHDETLMRKYIDFCRANDLLKTGGTDWHGKFTYWDSKLGQYGVRDSKLLYEYNIAN</sequence>
<protein>
    <recommendedName>
        <fullName evidence="1">Polymerase/histidinol phosphatase N-terminal domain-containing protein</fullName>
    </recommendedName>
</protein>
<keyword evidence="3" id="KW-1185">Reference proteome</keyword>
<dbReference type="Pfam" id="PF02811">
    <property type="entry name" value="PHP"/>
    <property type="match status" value="1"/>
</dbReference>
<dbReference type="InterPro" id="IPR052018">
    <property type="entry name" value="PHP_domain"/>
</dbReference>
<dbReference type="Gene3D" id="1.10.150.650">
    <property type="match status" value="1"/>
</dbReference>
<accession>A0A1M6EA82</accession>
<reference evidence="2 3" key="1">
    <citation type="submission" date="2016-11" db="EMBL/GenBank/DDBJ databases">
        <authorList>
            <person name="Jaros S."/>
            <person name="Januszkiewicz K."/>
            <person name="Wedrychowicz H."/>
        </authorList>
    </citation>
    <scope>NUCLEOTIDE SEQUENCE [LARGE SCALE GENOMIC DNA]</scope>
    <source>
        <strain evidence="2 3">DSM 17477</strain>
    </source>
</reference>
<dbReference type="GO" id="GO:0004534">
    <property type="term" value="F:5'-3' RNA exonuclease activity"/>
    <property type="evidence" value="ECO:0007669"/>
    <property type="project" value="TreeGrafter"/>
</dbReference>
<dbReference type="GO" id="GO:0035312">
    <property type="term" value="F:5'-3' DNA exonuclease activity"/>
    <property type="evidence" value="ECO:0007669"/>
    <property type="project" value="TreeGrafter"/>
</dbReference>
<dbReference type="EMBL" id="FQZL01000007">
    <property type="protein sequence ID" value="SHI82361.1"/>
    <property type="molecule type" value="Genomic_DNA"/>
</dbReference>
<dbReference type="InterPro" id="IPR004013">
    <property type="entry name" value="PHP_dom"/>
</dbReference>
<proteinExistence type="predicted"/>
<dbReference type="SUPFAM" id="SSF89550">
    <property type="entry name" value="PHP domain-like"/>
    <property type="match status" value="1"/>
</dbReference>
<dbReference type="PANTHER" id="PTHR42924:SF3">
    <property type="entry name" value="POLYMERASE_HISTIDINOL PHOSPHATASE N-TERMINAL DOMAIN-CONTAINING PROTEIN"/>
    <property type="match status" value="1"/>
</dbReference>
<dbReference type="STRING" id="1121476.SAMN02745751_01126"/>
<dbReference type="InterPro" id="IPR003141">
    <property type="entry name" value="Pol/His_phosphatase_N"/>
</dbReference>
<name>A0A1M6EA82_9FIRM</name>
<evidence type="ECO:0000259" key="1">
    <source>
        <dbReference type="SMART" id="SM00481"/>
    </source>
</evidence>
<dbReference type="SMART" id="SM00481">
    <property type="entry name" value="POLIIIAc"/>
    <property type="match status" value="1"/>
</dbReference>